<dbReference type="AlphaFoldDB" id="A0A8J4Q2N7"/>
<comment type="subcellular location">
    <subcellularLocation>
        <location evidence="1">Nucleus</location>
    </subcellularLocation>
</comment>
<evidence type="ECO:0000256" key="5">
    <source>
        <dbReference type="ARBA" id="ARBA00023242"/>
    </source>
</evidence>
<keyword evidence="4" id="KW-0234">DNA repair</keyword>
<evidence type="ECO:0000256" key="4">
    <source>
        <dbReference type="ARBA" id="ARBA00023204"/>
    </source>
</evidence>
<evidence type="ECO:0000313" key="6">
    <source>
        <dbReference type="EMBL" id="KAF2078185.1"/>
    </source>
</evidence>
<keyword evidence="7" id="KW-1185">Reference proteome</keyword>
<evidence type="ECO:0000313" key="7">
    <source>
        <dbReference type="Proteomes" id="UP000695562"/>
    </source>
</evidence>
<evidence type="ECO:0000256" key="3">
    <source>
        <dbReference type="ARBA" id="ARBA00022763"/>
    </source>
</evidence>
<evidence type="ECO:0008006" key="8">
    <source>
        <dbReference type="Google" id="ProtNLM"/>
    </source>
</evidence>
<comment type="caution">
    <text evidence="6">The sequence shown here is derived from an EMBL/GenBank/DDBJ whole genome shotgun (WGS) entry which is preliminary data.</text>
</comment>
<dbReference type="GO" id="GO:0000077">
    <property type="term" value="P:DNA damage checkpoint signaling"/>
    <property type="evidence" value="ECO:0007669"/>
    <property type="project" value="InterPro"/>
</dbReference>
<reference evidence="6" key="1">
    <citation type="submission" date="2020-01" db="EMBL/GenBank/DDBJ databases">
        <title>Development of genomics and gene disruption for Polysphondylium violaceum indicates a role for the polyketide synthase stlB in stalk morphogenesis.</title>
        <authorList>
            <person name="Narita B."/>
            <person name="Kawabe Y."/>
            <person name="Kin K."/>
            <person name="Saito T."/>
            <person name="Gibbs R."/>
            <person name="Kuspa A."/>
            <person name="Muzny D."/>
            <person name="Queller D."/>
            <person name="Richards S."/>
            <person name="Strassman J."/>
            <person name="Sucgang R."/>
            <person name="Worley K."/>
            <person name="Schaap P."/>
        </authorList>
    </citation>
    <scope>NUCLEOTIDE SEQUENCE</scope>
    <source>
        <strain evidence="6">QSvi11</strain>
    </source>
</reference>
<dbReference type="InterPro" id="IPR046938">
    <property type="entry name" value="DNA_clamp_sf"/>
</dbReference>
<dbReference type="Gene3D" id="3.70.10.10">
    <property type="match status" value="1"/>
</dbReference>
<accession>A0A8J4Q2N7</accession>
<sequence length="324" mass="36204">MSNYMNDVPMTPGASASMGTAQDTEVVAFLAKTENASDVSTVLATIYKSDPTDKVNKKTDIQAVQQFVTVKISEIGMSFIVEEGKHFQGQVFFKRSIFQEYHCQANSSAYVDHQSVVPQMPSFQFKINLAMILDCLNIFGHTPNKYTSLQFVYRGYGSPFILLLEEDGVITNCSIKTMDAEDTLSFDYAGTVANRVLIDSDNLLEAFGELDYSSSILKILLTPDIPFLKLSTNGQMGAFTMDFCKSREPGEIFESFQLNEPIRHSFQLSLIKPCIKALTIAKKTRMLLTRNGLLSFQHVVPIGTHVHTIEFYILASDLPDDMTF</sequence>
<keyword evidence="5" id="KW-0539">Nucleus</keyword>
<dbReference type="GO" id="GO:0030896">
    <property type="term" value="C:checkpoint clamp complex"/>
    <property type="evidence" value="ECO:0007669"/>
    <property type="project" value="TreeGrafter"/>
</dbReference>
<dbReference type="PANTHER" id="PTHR10870">
    <property type="entry name" value="CELL CYCLE CHECKPOINT PROTEIN RAD1"/>
    <property type="match status" value="1"/>
</dbReference>
<evidence type="ECO:0000256" key="1">
    <source>
        <dbReference type="ARBA" id="ARBA00004123"/>
    </source>
</evidence>
<proteinExistence type="inferred from homology"/>
<dbReference type="SUPFAM" id="SSF55979">
    <property type="entry name" value="DNA clamp"/>
    <property type="match status" value="1"/>
</dbReference>
<dbReference type="OrthoDB" id="337581at2759"/>
<protein>
    <recommendedName>
        <fullName evidence="8">Cell cycle checkpoint protein RAD1</fullName>
    </recommendedName>
</protein>
<dbReference type="EMBL" id="AJWJ01000009">
    <property type="protein sequence ID" value="KAF2078185.1"/>
    <property type="molecule type" value="Genomic_DNA"/>
</dbReference>
<gene>
    <name evidence="6" type="ORF">CYY_000475</name>
</gene>
<evidence type="ECO:0000256" key="2">
    <source>
        <dbReference type="ARBA" id="ARBA00010991"/>
    </source>
</evidence>
<dbReference type="Pfam" id="PF02144">
    <property type="entry name" value="Rad1"/>
    <property type="match status" value="1"/>
</dbReference>
<organism evidence="6 7">
    <name type="scientific">Polysphondylium violaceum</name>
    <dbReference type="NCBI Taxonomy" id="133409"/>
    <lineage>
        <taxon>Eukaryota</taxon>
        <taxon>Amoebozoa</taxon>
        <taxon>Evosea</taxon>
        <taxon>Eumycetozoa</taxon>
        <taxon>Dictyostelia</taxon>
        <taxon>Dictyosteliales</taxon>
        <taxon>Dictyosteliaceae</taxon>
        <taxon>Polysphondylium</taxon>
    </lineage>
</organism>
<keyword evidence="3" id="KW-0227">DNA damage</keyword>
<dbReference type="InterPro" id="IPR003021">
    <property type="entry name" value="Rad1_Rec1_Rad17"/>
</dbReference>
<dbReference type="Proteomes" id="UP000695562">
    <property type="component" value="Unassembled WGS sequence"/>
</dbReference>
<dbReference type="GO" id="GO:0006281">
    <property type="term" value="P:DNA repair"/>
    <property type="evidence" value="ECO:0007669"/>
    <property type="project" value="UniProtKB-KW"/>
</dbReference>
<dbReference type="PRINTS" id="PR01245">
    <property type="entry name" value="RAD1REC1"/>
</dbReference>
<name>A0A8J4Q2N7_9MYCE</name>
<comment type="similarity">
    <text evidence="2">Belongs to the rad1 family.</text>
</comment>
<dbReference type="PANTHER" id="PTHR10870:SF0">
    <property type="entry name" value="CELL CYCLE CHECKPOINT PROTEIN RAD1"/>
    <property type="match status" value="1"/>
</dbReference>